<dbReference type="InterPro" id="IPR000697">
    <property type="entry name" value="WH1/EVH1_dom"/>
</dbReference>
<dbReference type="InterPro" id="IPR033927">
    <property type="entry name" value="WASPfam_EVH1"/>
</dbReference>
<keyword evidence="6" id="KW-1185">Reference proteome</keyword>
<proteinExistence type="predicted"/>
<dbReference type="AlphaFoldDB" id="A0A9P6WCV3"/>
<name>A0A9P6WCV3_MAUEX</name>
<dbReference type="Gene3D" id="2.30.29.30">
    <property type="entry name" value="Pleckstrin-homology domain (PH domain)/Phosphotyrosine-binding domain (PTB)"/>
    <property type="match status" value="1"/>
</dbReference>
<dbReference type="GO" id="GO:0003779">
    <property type="term" value="F:actin binding"/>
    <property type="evidence" value="ECO:0007669"/>
    <property type="project" value="InterPro"/>
</dbReference>
<accession>A0A9P6WCV3</accession>
<dbReference type="GO" id="GO:0071933">
    <property type="term" value="F:Arp2/3 complex binding"/>
    <property type="evidence" value="ECO:0007669"/>
    <property type="project" value="UniProtKB-ARBA"/>
</dbReference>
<dbReference type="SUPFAM" id="SSF50729">
    <property type="entry name" value="PH domain-like"/>
    <property type="match status" value="1"/>
</dbReference>
<feature type="compositionally biased region" description="Polar residues" evidence="2">
    <location>
        <begin position="233"/>
        <end position="253"/>
    </location>
</feature>
<feature type="compositionally biased region" description="Polar residues" evidence="2">
    <location>
        <begin position="474"/>
        <end position="504"/>
    </location>
</feature>
<dbReference type="PROSITE" id="PS50229">
    <property type="entry name" value="WH1"/>
    <property type="match status" value="1"/>
</dbReference>
<gene>
    <name evidence="5" type="ORF">C6P45_004324</name>
</gene>
<dbReference type="InterPro" id="IPR011993">
    <property type="entry name" value="PH-like_dom_sf"/>
</dbReference>
<evidence type="ECO:0008006" key="7">
    <source>
        <dbReference type="Google" id="ProtNLM"/>
    </source>
</evidence>
<evidence type="ECO:0000259" key="3">
    <source>
        <dbReference type="PROSITE" id="PS50229"/>
    </source>
</evidence>
<reference evidence="5 6" key="1">
    <citation type="submission" date="2020-11" db="EMBL/GenBank/DDBJ databases">
        <title>Kefir isolates.</title>
        <authorList>
            <person name="Marcisauskas S."/>
            <person name="Kim Y."/>
            <person name="Blasche S."/>
        </authorList>
    </citation>
    <scope>NUCLEOTIDE SEQUENCE [LARGE SCALE GENOMIC DNA]</scope>
    <source>
        <strain evidence="5 6">OG2</strain>
    </source>
</reference>
<sequence length="703" mass="74376">MGLLTTQDKEIIKRALPKGSNKILDVAVARLYIAYPDRNKWKFTGLSGALVLVDDLVGNTFFLKLIDIYGHRGIIWDQELYVGFEYYQDRTFFHTFEIEDCFAGFLFVDISEAQHFLKRVQKREKYGSRKTLMNKNAIAMKKKVNKERASNVTHGPRGETIMGDQRKRYNYSIAEHIPETRKKAPPPPPPSVDMTVKTDDDNDDYDNDSYQNFSDEYDNNNSNNNYNDDNYDAVSSGQQSENTTEAEPESNVTEETKTETPTIRHKVPPLPAEFAHPAGQAPPLPGQSTPVPHANNPFPIPVPQPSQTTPFPIPPMSQPNQFAPQLPNAARPVPQAPGGFDQNTVPLPPRQVPQPPKFGAHPQQPQPYGAQPGRVPSFGTQLPPRGGNAPAPPPPRRGPAPPPPPHRHAGQPAPSGNGMMINNNSNNVARPGIQPPASRRGPVPPPPPRGGARPAMQQPGQLPQRASIPAPSMSPVNTNNNGYPIPGMTQSPATGTPPVTTFNTGADVPQVTPPTTFGMPMPQAPQAPAMTQAPPGAAMPGAPSAPPPPPAFLAQPQASAPPPAPAMPGAPGAPPPPPAFLTQPQAGAPPPAPAPPPMGGAAPAAPALSENTGDAGRDALLASIRGAGGISALKKVDKSQLDKPSVLLQEARGDPVQTTSSSAPGGPPGGGPGGSLADALAAALNKRKNKVGAHDDDDTADDW</sequence>
<evidence type="ECO:0000256" key="2">
    <source>
        <dbReference type="SAM" id="MobiDB-lite"/>
    </source>
</evidence>
<feature type="compositionally biased region" description="Pro residues" evidence="2">
    <location>
        <begin position="346"/>
        <end position="356"/>
    </location>
</feature>
<dbReference type="FunFam" id="2.30.29.30:FF:000281">
    <property type="entry name" value="Actin associated protein"/>
    <property type="match status" value="1"/>
</dbReference>
<feature type="region of interest" description="Disordered" evidence="2">
    <location>
        <begin position="145"/>
        <end position="614"/>
    </location>
</feature>
<dbReference type="OrthoDB" id="8963340at2759"/>
<dbReference type="CDD" id="cd01205">
    <property type="entry name" value="EVH1_WASP-like"/>
    <property type="match status" value="1"/>
</dbReference>
<feature type="compositionally biased region" description="Pro residues" evidence="2">
    <location>
        <begin position="390"/>
        <end position="404"/>
    </location>
</feature>
<dbReference type="Pfam" id="PF02205">
    <property type="entry name" value="WH2"/>
    <property type="match status" value="1"/>
</dbReference>
<comment type="caution">
    <text evidence="5">The sequence shown here is derived from an EMBL/GenBank/DDBJ whole genome shotgun (WGS) entry which is preliminary data.</text>
</comment>
<feature type="compositionally biased region" description="Low complexity" evidence="2">
    <location>
        <begin position="410"/>
        <end position="427"/>
    </location>
</feature>
<dbReference type="EMBL" id="PUHR01000056">
    <property type="protein sequence ID" value="KAG0668841.1"/>
    <property type="molecule type" value="Genomic_DNA"/>
</dbReference>
<dbReference type="GO" id="GO:0045010">
    <property type="term" value="P:actin nucleation"/>
    <property type="evidence" value="ECO:0007669"/>
    <property type="project" value="UniProtKB-ARBA"/>
</dbReference>
<keyword evidence="1" id="KW-0597">Phosphoprotein</keyword>
<feature type="domain" description="WH1" evidence="3">
    <location>
        <begin position="16"/>
        <end position="127"/>
    </location>
</feature>
<feature type="domain" description="WH2" evidence="4">
    <location>
        <begin position="616"/>
        <end position="636"/>
    </location>
</feature>
<evidence type="ECO:0000256" key="1">
    <source>
        <dbReference type="ARBA" id="ARBA00022553"/>
    </source>
</evidence>
<feature type="region of interest" description="Disordered" evidence="2">
    <location>
        <begin position="630"/>
        <end position="682"/>
    </location>
</feature>
<dbReference type="GO" id="GO:0030479">
    <property type="term" value="C:actin cortical patch"/>
    <property type="evidence" value="ECO:0007669"/>
    <property type="project" value="UniProtKB-ARBA"/>
</dbReference>
<protein>
    <recommendedName>
        <fullName evidence="7">WH1 domain-containing protein</fullName>
    </recommendedName>
</protein>
<feature type="compositionally biased region" description="Low complexity" evidence="2">
    <location>
        <begin position="208"/>
        <end position="228"/>
    </location>
</feature>
<dbReference type="SMART" id="SM00461">
    <property type="entry name" value="WH1"/>
    <property type="match status" value="1"/>
</dbReference>
<feature type="compositionally biased region" description="Low complexity" evidence="2">
    <location>
        <begin position="518"/>
        <end position="542"/>
    </location>
</feature>
<evidence type="ECO:0000313" key="6">
    <source>
        <dbReference type="Proteomes" id="UP000750334"/>
    </source>
</evidence>
<organism evidence="5 6">
    <name type="scientific">Maudiozyma exigua</name>
    <name type="common">Yeast</name>
    <name type="synonym">Kazachstania exigua</name>
    <dbReference type="NCBI Taxonomy" id="34358"/>
    <lineage>
        <taxon>Eukaryota</taxon>
        <taxon>Fungi</taxon>
        <taxon>Dikarya</taxon>
        <taxon>Ascomycota</taxon>
        <taxon>Saccharomycotina</taxon>
        <taxon>Saccharomycetes</taxon>
        <taxon>Saccharomycetales</taxon>
        <taxon>Saccharomycetaceae</taxon>
        <taxon>Maudiozyma</taxon>
    </lineage>
</organism>
<dbReference type="Pfam" id="PF00568">
    <property type="entry name" value="WH1"/>
    <property type="match status" value="1"/>
</dbReference>
<dbReference type="Proteomes" id="UP000750334">
    <property type="component" value="Unassembled WGS sequence"/>
</dbReference>
<evidence type="ECO:0000259" key="4">
    <source>
        <dbReference type="PROSITE" id="PS51082"/>
    </source>
</evidence>
<feature type="compositionally biased region" description="Pro residues" evidence="2">
    <location>
        <begin position="559"/>
        <end position="579"/>
    </location>
</feature>
<feature type="compositionally biased region" description="Low complexity" evidence="2">
    <location>
        <begin position="359"/>
        <end position="373"/>
    </location>
</feature>
<dbReference type="InterPro" id="IPR003124">
    <property type="entry name" value="WH2_dom"/>
</dbReference>
<feature type="compositionally biased region" description="Pro residues" evidence="2">
    <location>
        <begin position="587"/>
        <end position="598"/>
    </location>
</feature>
<dbReference type="PROSITE" id="PS51082">
    <property type="entry name" value="WH2"/>
    <property type="match status" value="1"/>
</dbReference>
<evidence type="ECO:0000313" key="5">
    <source>
        <dbReference type="EMBL" id="KAG0668841.1"/>
    </source>
</evidence>